<comment type="caution">
    <text evidence="14">The sequence shown here is derived from an EMBL/GenBank/DDBJ whole genome shotgun (WGS) entry which is preliminary data.</text>
</comment>
<evidence type="ECO:0000256" key="2">
    <source>
        <dbReference type="ARBA" id="ARBA00004496"/>
    </source>
</evidence>
<dbReference type="GO" id="GO:0061630">
    <property type="term" value="F:ubiquitin protein ligase activity"/>
    <property type="evidence" value="ECO:0007669"/>
    <property type="project" value="UniProtKB-EC"/>
</dbReference>
<organism evidence="14 15">
    <name type="scientific">Loxostege sticticalis</name>
    <name type="common">Beet webworm moth</name>
    <dbReference type="NCBI Taxonomy" id="481309"/>
    <lineage>
        <taxon>Eukaryota</taxon>
        <taxon>Metazoa</taxon>
        <taxon>Ecdysozoa</taxon>
        <taxon>Arthropoda</taxon>
        <taxon>Hexapoda</taxon>
        <taxon>Insecta</taxon>
        <taxon>Pterygota</taxon>
        <taxon>Neoptera</taxon>
        <taxon>Endopterygota</taxon>
        <taxon>Lepidoptera</taxon>
        <taxon>Glossata</taxon>
        <taxon>Ditrysia</taxon>
        <taxon>Pyraloidea</taxon>
        <taxon>Crambidae</taxon>
        <taxon>Pyraustinae</taxon>
        <taxon>Loxostege</taxon>
    </lineage>
</organism>
<evidence type="ECO:0000256" key="3">
    <source>
        <dbReference type="ARBA" id="ARBA00004906"/>
    </source>
</evidence>
<evidence type="ECO:0000313" key="14">
    <source>
        <dbReference type="EMBL" id="KAL0838812.1"/>
    </source>
</evidence>
<dbReference type="Proteomes" id="UP001549921">
    <property type="component" value="Unassembled WGS sequence"/>
</dbReference>
<reference evidence="14 15" key="1">
    <citation type="submission" date="2024-06" db="EMBL/GenBank/DDBJ databases">
        <title>A chromosome-level genome assembly of beet webworm, Loxostege sticticalis.</title>
        <authorList>
            <person name="Zhang Y."/>
        </authorList>
    </citation>
    <scope>NUCLEOTIDE SEQUENCE [LARGE SCALE GENOMIC DNA]</scope>
    <source>
        <strain evidence="14">AQ028</strain>
        <tissue evidence="14">Male pupae</tissue>
    </source>
</reference>
<evidence type="ECO:0000256" key="12">
    <source>
        <dbReference type="SAM" id="MobiDB-lite"/>
    </source>
</evidence>
<evidence type="ECO:0000259" key="13">
    <source>
        <dbReference type="PROSITE" id="PS51698"/>
    </source>
</evidence>
<dbReference type="CDD" id="cd16657">
    <property type="entry name" value="RING-Ubox_UBE4A"/>
    <property type="match status" value="1"/>
</dbReference>
<dbReference type="InterPro" id="IPR003613">
    <property type="entry name" value="Ubox_domain"/>
</dbReference>
<comment type="function">
    <text evidence="10">Ubiquitin-protein ligase that probably functions as an E3 ligase in conjunction with specific E1 and E2 ligases. May also function as an E4 ligase mediating the assembly of polyubiquitin chains on substrates ubiquitinated by another E3 ubiquitin ligase. Mediates 'Lys-48'-linked polyubiquitination of substrates.</text>
</comment>
<dbReference type="Pfam" id="PF04564">
    <property type="entry name" value="U-box"/>
    <property type="match status" value="1"/>
</dbReference>
<dbReference type="Gene3D" id="3.30.40.10">
    <property type="entry name" value="Zinc/RING finger domain, C3HC4 (zinc finger)"/>
    <property type="match status" value="1"/>
</dbReference>
<comment type="pathway">
    <text evidence="3">Protein modification; protein ubiquitination.</text>
</comment>
<dbReference type="EMBL" id="JBEDNZ010000009">
    <property type="protein sequence ID" value="KAL0838812.1"/>
    <property type="molecule type" value="Genomic_DNA"/>
</dbReference>
<protein>
    <recommendedName>
        <fullName evidence="11">Ubiquitin conjugation factor E4 A</fullName>
        <ecNumber evidence="5">2.3.2.27</ecNumber>
    </recommendedName>
</protein>
<keyword evidence="8" id="KW-0833">Ubl conjugation pathway</keyword>
<evidence type="ECO:0000256" key="5">
    <source>
        <dbReference type="ARBA" id="ARBA00012483"/>
    </source>
</evidence>
<evidence type="ECO:0000256" key="4">
    <source>
        <dbReference type="ARBA" id="ARBA00007434"/>
    </source>
</evidence>
<comment type="subcellular location">
    <subcellularLocation>
        <location evidence="2">Cytoplasm</location>
    </subcellularLocation>
</comment>
<evidence type="ECO:0000256" key="1">
    <source>
        <dbReference type="ARBA" id="ARBA00000900"/>
    </source>
</evidence>
<dbReference type="InterPro" id="IPR019474">
    <property type="entry name" value="Ub_conjug_fac_E4_core"/>
</dbReference>
<keyword evidence="7" id="KW-0808">Transferase</keyword>
<dbReference type="SUPFAM" id="SSF57850">
    <property type="entry name" value="RING/U-box"/>
    <property type="match status" value="1"/>
</dbReference>
<evidence type="ECO:0000313" key="15">
    <source>
        <dbReference type="Proteomes" id="UP001549921"/>
    </source>
</evidence>
<keyword evidence="9" id="KW-0007">Acetylation</keyword>
<evidence type="ECO:0000256" key="11">
    <source>
        <dbReference type="ARBA" id="ARBA00040077"/>
    </source>
</evidence>
<dbReference type="Pfam" id="PF10408">
    <property type="entry name" value="Ufd2P_core"/>
    <property type="match status" value="1"/>
</dbReference>
<dbReference type="SMART" id="SM00504">
    <property type="entry name" value="Ubox"/>
    <property type="match status" value="1"/>
</dbReference>
<evidence type="ECO:0000256" key="6">
    <source>
        <dbReference type="ARBA" id="ARBA00022490"/>
    </source>
</evidence>
<evidence type="ECO:0000256" key="7">
    <source>
        <dbReference type="ARBA" id="ARBA00022679"/>
    </source>
</evidence>
<feature type="domain" description="U-box" evidence="13">
    <location>
        <begin position="956"/>
        <end position="1030"/>
    </location>
</feature>
<dbReference type="EC" id="2.3.2.27" evidence="5"/>
<dbReference type="PANTHER" id="PTHR13931:SF16">
    <property type="entry name" value="UBIQUITIN CONJUGATION FACTOR E4 A"/>
    <property type="match status" value="1"/>
</dbReference>
<dbReference type="PANTHER" id="PTHR13931">
    <property type="entry name" value="UBIQUITINATION FACTOR E4"/>
    <property type="match status" value="1"/>
</dbReference>
<dbReference type="PROSITE" id="PS51698">
    <property type="entry name" value="U_BOX"/>
    <property type="match status" value="1"/>
</dbReference>
<dbReference type="FunFam" id="3.30.40.10:FF:000055">
    <property type="entry name" value="Ubiquitin conjugation factor e4 a"/>
    <property type="match status" value="1"/>
</dbReference>
<comment type="similarity">
    <text evidence="4">Belongs to the ubiquitin conjugation factor E4 family.</text>
</comment>
<dbReference type="InterPro" id="IPR045132">
    <property type="entry name" value="UBE4"/>
</dbReference>
<gene>
    <name evidence="14" type="ORF">ABMA28_016848</name>
</gene>
<evidence type="ECO:0000256" key="10">
    <source>
        <dbReference type="ARBA" id="ARBA00037624"/>
    </source>
</evidence>
<accession>A0ABD0T631</accession>
<dbReference type="GO" id="GO:0005737">
    <property type="term" value="C:cytoplasm"/>
    <property type="evidence" value="ECO:0007669"/>
    <property type="project" value="UniProtKB-SubCell"/>
</dbReference>
<name>A0ABD0T631_LOXSC</name>
<feature type="region of interest" description="Disordered" evidence="12">
    <location>
        <begin position="1"/>
        <end position="27"/>
    </location>
</feature>
<comment type="catalytic activity">
    <reaction evidence="1">
        <text>S-ubiquitinyl-[E2 ubiquitin-conjugating enzyme]-L-cysteine + [acceptor protein]-L-lysine = [E2 ubiquitin-conjugating enzyme]-L-cysteine + N(6)-ubiquitinyl-[acceptor protein]-L-lysine.</text>
        <dbReference type="EC" id="2.3.2.27"/>
    </reaction>
</comment>
<sequence>MSDPSNPFAGLLGIPEAKPANNTEFNDGSASLQIASKNTQEEEETETVNNIVENVFHFTINSDALDRHPGTERQLVVLEELAEAMKPRIHIDLEALEQALFERLLLPNPESCIIPKTCRNFKDHVIQTQVFPYLFSSMQNLQSYDQVKSPCVKNAIQKMRELIFRNAVTALKQPALFEGQNFAVQLVELLQHVDPQSQTFFIDVVEAFVADKDDHVMGQLKDSMIPVLQKIHTDVNKSNLINLPIYILPSIQIFASNSNLAPILMEACEPKNESNGRFYQDSVLGALLSLSVLPKSATSLHEFFDNPMDQSATSMMESSIWNASSHLTNNLHRIFLTLLKAGPQMRNRLLTWIGKCLKTNVARGKLWNVQAGEVSAATLSCVSDGFMLNLGAVLLQLCQPFCTSPDDPKSLKIDPTYGAVLPEECAAKSVHLDCLHSETCLLPAREGEDGQSVKRPTAEMYNFVTECFFMTQKCIDLGVRVCAEKLWRCGQDLGRAQRALADVAASAHHLLEPMRQRTHHLMTKFLSMRCALLENDMLTNLNRLQAMTCTWLVQVAVRPDPPEPQPSYAPGTLVNIEMPVNTPPPDTLRCIPEFVLENVVVLITMARRTVGAITEEADIAGLLRPALTLVLTFMGDSSRTYNPHLRARLAECLEAMLPNHPDDQQPLSSLASFYREQLFKEHPHRLQLVPCLLDVFVGIEMTGQSVQFEQKFNYRRPMYLVMDFLWGMEEHRDAFTRLAKEAEANMEAVHPPIFLRFVNLLMNDAIFLLDEALGNMAQIRTMQTAQESGAWNDLPNNEREQNLSNLSHIGMLARFDNILGRDTIRTLVRLTAHAPYVFCHPTLVERIASMLNYFLLHLVGPNKKNFKVKDMKEFEFDPASTVLDICRMYVELGNNERFCAAVSDDGRSYSPQLFTLAEAVLVRIGGGGLIGSLQEVATRVGGFAEQRQRDEEILANAPEEFLDPIMSTLMMDPVILPSSRTTVDRTTIARHLLSDQSDPFNRSPLSMDQVKSNTELKEKIQAWIAEQKQKIAQTLTNQ</sequence>
<dbReference type="AlphaFoldDB" id="A0ABD0T631"/>
<proteinExistence type="inferred from homology"/>
<dbReference type="InterPro" id="IPR013083">
    <property type="entry name" value="Znf_RING/FYVE/PHD"/>
</dbReference>
<keyword evidence="6" id="KW-0963">Cytoplasm</keyword>
<evidence type="ECO:0000256" key="9">
    <source>
        <dbReference type="ARBA" id="ARBA00022990"/>
    </source>
</evidence>
<evidence type="ECO:0000256" key="8">
    <source>
        <dbReference type="ARBA" id="ARBA00022786"/>
    </source>
</evidence>